<dbReference type="AlphaFoldDB" id="A0A1H0EF39"/>
<dbReference type="NCBIfam" id="TIGR02499">
    <property type="entry name" value="HrpE_YscL_not"/>
    <property type="match status" value="1"/>
</dbReference>
<keyword evidence="10" id="KW-1185">Reference proteome</keyword>
<evidence type="ECO:0000313" key="10">
    <source>
        <dbReference type="Proteomes" id="UP000748067"/>
    </source>
</evidence>
<dbReference type="GO" id="GO:0030254">
    <property type="term" value="P:protein secretion by the type III secretion system"/>
    <property type="evidence" value="ECO:0007669"/>
    <property type="project" value="InterPro"/>
</dbReference>
<dbReference type="GO" id="GO:0005737">
    <property type="term" value="C:cytoplasm"/>
    <property type="evidence" value="ECO:0007669"/>
    <property type="project" value="UniProtKB-SubCell"/>
</dbReference>
<keyword evidence="3" id="KW-0963">Cytoplasm</keyword>
<dbReference type="InterPro" id="IPR012842">
    <property type="entry name" value="T3SS_SctL/SctL2"/>
</dbReference>
<name>A0A1H0EF39_9PSED</name>
<evidence type="ECO:0000256" key="6">
    <source>
        <dbReference type="SAM" id="Coils"/>
    </source>
</evidence>
<evidence type="ECO:0000313" key="9">
    <source>
        <dbReference type="Proteomes" id="UP000182470"/>
    </source>
</evidence>
<dbReference type="Proteomes" id="UP000748067">
    <property type="component" value="Unassembled WGS sequence"/>
</dbReference>
<sequence>MFCTQRIELHARSHDLSTALIPREMLAEYTQARHILEQAETQAEALIRQAESQCENILESASNEFWQRANAQLHRWESERQAMFDQLETAASSVINTAIRSLLEETVPAQRLTVLLNKLLAAQFPTVEANLLCNPSDREHVEQWLSRHCNVPWALRVEDGLAARSLILETEDGGFHINWTDAVDNLVIIPPEGRYK</sequence>
<keyword evidence="6" id="KW-0175">Coiled coil</keyword>
<dbReference type="EMBL" id="JXDI01000001">
    <property type="protein sequence ID" value="KAF2408229.1"/>
    <property type="molecule type" value="Genomic_DNA"/>
</dbReference>
<dbReference type="InterPro" id="IPR009335">
    <property type="entry name" value="T3SS_HrpE/ATPase_suE"/>
</dbReference>
<evidence type="ECO:0000256" key="4">
    <source>
        <dbReference type="ARBA" id="ARBA00022927"/>
    </source>
</evidence>
<feature type="coiled-coil region" evidence="6">
    <location>
        <begin position="29"/>
        <end position="56"/>
    </location>
</feature>
<protein>
    <submittedName>
        <fullName evidence="8">Type III secretion protein L</fullName>
    </submittedName>
    <submittedName>
        <fullName evidence="7">V-type proton ATPase subunit E</fullName>
    </submittedName>
</protein>
<evidence type="ECO:0000313" key="8">
    <source>
        <dbReference type="EMBL" id="SDN80921.1"/>
    </source>
</evidence>
<accession>A0A1H0EF39</accession>
<evidence type="ECO:0000256" key="2">
    <source>
        <dbReference type="ARBA" id="ARBA00022448"/>
    </source>
</evidence>
<dbReference type="RefSeq" id="WP_083360263.1">
    <property type="nucleotide sequence ID" value="NZ_JXDI01000001.1"/>
</dbReference>
<reference evidence="8 9" key="2">
    <citation type="submission" date="2016-10" db="EMBL/GenBank/DDBJ databases">
        <authorList>
            <person name="de Groot N.N."/>
        </authorList>
    </citation>
    <scope>NUCLEOTIDE SEQUENCE [LARGE SCALE GENOMIC DNA]</scope>
    <source>
        <strain evidence="8 9">BS2772</strain>
    </source>
</reference>
<reference evidence="7 10" key="1">
    <citation type="submission" date="2015-01" db="EMBL/GenBank/DDBJ databases">
        <title>Genome Sequence of Pseudomonas antarctica CMS 35.</title>
        <authorList>
            <person name="Voget S."/>
            <person name="Chow J."/>
            <person name="Daniel R."/>
            <person name="Streit W."/>
        </authorList>
    </citation>
    <scope>NUCLEOTIDE SEQUENCE [LARGE SCALE GENOMIC DNA]</scope>
    <source>
        <strain evidence="7 10">CMS 35</strain>
    </source>
</reference>
<keyword evidence="4" id="KW-0653">Protein transport</keyword>
<dbReference type="Gene3D" id="1.20.5.2950">
    <property type="match status" value="1"/>
</dbReference>
<organism evidence="8 9">
    <name type="scientific">Pseudomonas antarctica</name>
    <dbReference type="NCBI Taxonomy" id="219572"/>
    <lineage>
        <taxon>Bacteria</taxon>
        <taxon>Pseudomonadati</taxon>
        <taxon>Pseudomonadota</taxon>
        <taxon>Gammaproteobacteria</taxon>
        <taxon>Pseudomonadales</taxon>
        <taxon>Pseudomonadaceae</taxon>
        <taxon>Pseudomonas</taxon>
    </lineage>
</organism>
<dbReference type="OrthoDB" id="6629448at2"/>
<dbReference type="Proteomes" id="UP000182470">
    <property type="component" value="Chromosome I"/>
</dbReference>
<keyword evidence="2" id="KW-0813">Transport</keyword>
<dbReference type="Pfam" id="PF06188">
    <property type="entry name" value="HrpE"/>
    <property type="match status" value="1"/>
</dbReference>
<comment type="subcellular location">
    <subcellularLocation>
        <location evidence="1">Cytoplasm</location>
    </subcellularLocation>
</comment>
<evidence type="ECO:0000256" key="3">
    <source>
        <dbReference type="ARBA" id="ARBA00022490"/>
    </source>
</evidence>
<gene>
    <name evidence="7" type="primary">atpE_1</name>
    <name evidence="7" type="ORF">PSAN_06160</name>
    <name evidence="8" type="ORF">SAMN04490179_5981</name>
</gene>
<dbReference type="EMBL" id="LT629704">
    <property type="protein sequence ID" value="SDN80921.1"/>
    <property type="molecule type" value="Genomic_DNA"/>
</dbReference>
<proteinExistence type="inferred from homology"/>
<comment type="similarity">
    <text evidence="5">Belongs to the SctL stator family.</text>
</comment>
<evidence type="ECO:0000256" key="1">
    <source>
        <dbReference type="ARBA" id="ARBA00004496"/>
    </source>
</evidence>
<evidence type="ECO:0000256" key="5">
    <source>
        <dbReference type="ARBA" id="ARBA00024335"/>
    </source>
</evidence>
<evidence type="ECO:0000313" key="7">
    <source>
        <dbReference type="EMBL" id="KAF2408229.1"/>
    </source>
</evidence>